<dbReference type="Proteomes" id="UP000007264">
    <property type="component" value="Unassembled WGS sequence"/>
</dbReference>
<accession>I0YYD5</accession>
<dbReference type="InterPro" id="IPR016135">
    <property type="entry name" value="UBQ-conjugating_enzyme/RWD"/>
</dbReference>
<dbReference type="InterPro" id="IPR050113">
    <property type="entry name" value="Ub_conjugating_enzyme"/>
</dbReference>
<keyword evidence="4" id="KW-1185">Reference proteome</keyword>
<dbReference type="FunFam" id="3.10.110.10:FF:000109">
    <property type="entry name" value="Ubiquitin-conjugating enzyme E2 J2-like"/>
    <property type="match status" value="1"/>
</dbReference>
<dbReference type="PANTHER" id="PTHR24067">
    <property type="entry name" value="UBIQUITIN-CONJUGATING ENZYME E2"/>
    <property type="match status" value="1"/>
</dbReference>
<evidence type="ECO:0000259" key="2">
    <source>
        <dbReference type="PROSITE" id="PS50127"/>
    </source>
</evidence>
<comment type="caution">
    <text evidence="3">The sequence shown here is derived from an EMBL/GenBank/DDBJ whole genome shotgun (WGS) entry which is preliminary data.</text>
</comment>
<dbReference type="AlphaFoldDB" id="I0YYD5"/>
<dbReference type="KEGG" id="csl:COCSUDRAFT_65899"/>
<dbReference type="PROSITE" id="PS50127">
    <property type="entry name" value="UBC_2"/>
    <property type="match status" value="1"/>
</dbReference>
<dbReference type="GeneID" id="17041396"/>
<dbReference type="InterPro" id="IPR000608">
    <property type="entry name" value="UBC"/>
</dbReference>
<feature type="compositionally biased region" description="Basic residues" evidence="1">
    <location>
        <begin position="212"/>
        <end position="223"/>
    </location>
</feature>
<dbReference type="SMART" id="SM00212">
    <property type="entry name" value="UBCc"/>
    <property type="match status" value="1"/>
</dbReference>
<name>I0YYD5_COCSC</name>
<organism evidence="3 4">
    <name type="scientific">Coccomyxa subellipsoidea (strain C-169)</name>
    <name type="common">Green microalga</name>
    <dbReference type="NCBI Taxonomy" id="574566"/>
    <lineage>
        <taxon>Eukaryota</taxon>
        <taxon>Viridiplantae</taxon>
        <taxon>Chlorophyta</taxon>
        <taxon>core chlorophytes</taxon>
        <taxon>Trebouxiophyceae</taxon>
        <taxon>Trebouxiophyceae incertae sedis</taxon>
        <taxon>Coccomyxaceae</taxon>
        <taxon>Coccomyxa</taxon>
        <taxon>Coccomyxa subellipsoidea</taxon>
    </lineage>
</organism>
<dbReference type="eggNOG" id="KOG0894">
    <property type="taxonomic scope" value="Eukaryota"/>
</dbReference>
<proteinExistence type="predicted"/>
<feature type="region of interest" description="Disordered" evidence="1">
    <location>
        <begin position="163"/>
        <end position="223"/>
    </location>
</feature>
<evidence type="ECO:0000313" key="4">
    <source>
        <dbReference type="Proteomes" id="UP000007264"/>
    </source>
</evidence>
<dbReference type="RefSeq" id="XP_005647948.1">
    <property type="nucleotide sequence ID" value="XM_005647891.1"/>
</dbReference>
<dbReference type="Gene3D" id="3.10.110.10">
    <property type="entry name" value="Ubiquitin Conjugating Enzyme"/>
    <property type="match status" value="1"/>
</dbReference>
<feature type="domain" description="UBC core" evidence="2">
    <location>
        <begin position="5"/>
        <end position="160"/>
    </location>
</feature>
<dbReference type="SUPFAM" id="SSF54495">
    <property type="entry name" value="UBC-like"/>
    <property type="match status" value="1"/>
</dbReference>
<evidence type="ECO:0000313" key="3">
    <source>
        <dbReference type="EMBL" id="EIE23404.1"/>
    </source>
</evidence>
<sequence>MAPKVCVNKLKKEMRAFLADPPPHVPAVHVNEKNMLEWHYLIEGPPDTPYAGGMYIGKLRFPPEYPFKPPAIMMLTPNGRFETNTRICMSMSDYHPETWNPLWSVASILTGLLSFMLEDTVTAGYMQTTDEQKKQLASESVAWVLRNKQLAQMFPQLQPVAEQGPSAYAPATPPEDGDPDASCASQDAGVALENLSLDDGRDEQPKQPSKAKQPKAKQRGRRN</sequence>
<dbReference type="EMBL" id="AGSI01000007">
    <property type="protein sequence ID" value="EIE23404.1"/>
    <property type="molecule type" value="Genomic_DNA"/>
</dbReference>
<reference evidence="3 4" key="1">
    <citation type="journal article" date="2012" name="Genome Biol.">
        <title>The genome of the polar eukaryotic microalga coccomyxa subellipsoidea reveals traits of cold adaptation.</title>
        <authorList>
            <person name="Blanc G."/>
            <person name="Agarkova I."/>
            <person name="Grimwood J."/>
            <person name="Kuo A."/>
            <person name="Brueggeman A."/>
            <person name="Dunigan D."/>
            <person name="Gurnon J."/>
            <person name="Ladunga I."/>
            <person name="Lindquist E."/>
            <person name="Lucas S."/>
            <person name="Pangilinan J."/>
            <person name="Proschold T."/>
            <person name="Salamov A."/>
            <person name="Schmutz J."/>
            <person name="Weeks D."/>
            <person name="Yamada T."/>
            <person name="Claverie J.M."/>
            <person name="Grigoriev I."/>
            <person name="Van Etten J."/>
            <person name="Lomsadze A."/>
            <person name="Borodovsky M."/>
        </authorList>
    </citation>
    <scope>NUCLEOTIDE SEQUENCE [LARGE SCALE GENOMIC DNA]</scope>
    <source>
        <strain evidence="3 4">C-169</strain>
    </source>
</reference>
<dbReference type="CDD" id="cd23799">
    <property type="entry name" value="UBCc_UBE2J"/>
    <property type="match status" value="1"/>
</dbReference>
<protein>
    <submittedName>
        <fullName evidence="3">UBC-like protein</fullName>
    </submittedName>
</protein>
<gene>
    <name evidence="3" type="ORF">COCSUDRAFT_65899</name>
</gene>
<dbReference type="Pfam" id="PF00179">
    <property type="entry name" value="UQ_con"/>
    <property type="match status" value="1"/>
</dbReference>
<dbReference type="OrthoDB" id="1158011at2759"/>
<dbReference type="STRING" id="574566.I0YYD5"/>
<evidence type="ECO:0000256" key="1">
    <source>
        <dbReference type="SAM" id="MobiDB-lite"/>
    </source>
</evidence>